<keyword evidence="3" id="KW-1185">Reference proteome</keyword>
<dbReference type="PANTHER" id="PTHR35177">
    <property type="entry name" value="HYDROGENASE MATURATION FACTOR HYBG"/>
    <property type="match status" value="1"/>
</dbReference>
<dbReference type="Pfam" id="PF01455">
    <property type="entry name" value="HupF_HypC"/>
    <property type="match status" value="1"/>
</dbReference>
<dbReference type="NCBIfam" id="TIGR00074">
    <property type="entry name" value="hypC_hupF"/>
    <property type="match status" value="1"/>
</dbReference>
<dbReference type="GO" id="GO:1902670">
    <property type="term" value="F:carbon dioxide binding"/>
    <property type="evidence" value="ECO:0007669"/>
    <property type="project" value="TreeGrafter"/>
</dbReference>
<dbReference type="GO" id="GO:0051604">
    <property type="term" value="P:protein maturation"/>
    <property type="evidence" value="ECO:0007669"/>
    <property type="project" value="TreeGrafter"/>
</dbReference>
<dbReference type="Gene3D" id="2.30.30.140">
    <property type="match status" value="1"/>
</dbReference>
<dbReference type="PRINTS" id="PR00445">
    <property type="entry name" value="HUPFHYPC"/>
</dbReference>
<gene>
    <name evidence="2" type="primary">hypC</name>
    <name evidence="2" type="ORF">SV7mr_39380</name>
</gene>
<evidence type="ECO:0000256" key="1">
    <source>
        <dbReference type="ARBA" id="ARBA00006018"/>
    </source>
</evidence>
<dbReference type="AlphaFoldDB" id="A0A517SZA2"/>
<dbReference type="GO" id="GO:0005506">
    <property type="term" value="F:iron ion binding"/>
    <property type="evidence" value="ECO:0007669"/>
    <property type="project" value="TreeGrafter"/>
</dbReference>
<protein>
    <submittedName>
        <fullName evidence="2">Hydrogenase isoenzymes formation protein HypC</fullName>
    </submittedName>
</protein>
<proteinExistence type="inferred from homology"/>
<dbReference type="OrthoDB" id="9806017at2"/>
<dbReference type="RefSeq" id="WP_145275461.1">
    <property type="nucleotide sequence ID" value="NZ_CP036272.1"/>
</dbReference>
<organism evidence="2 3">
    <name type="scientific">Stieleria bergensis</name>
    <dbReference type="NCBI Taxonomy" id="2528025"/>
    <lineage>
        <taxon>Bacteria</taxon>
        <taxon>Pseudomonadati</taxon>
        <taxon>Planctomycetota</taxon>
        <taxon>Planctomycetia</taxon>
        <taxon>Pirellulales</taxon>
        <taxon>Pirellulaceae</taxon>
        <taxon>Stieleria</taxon>
    </lineage>
</organism>
<evidence type="ECO:0000313" key="3">
    <source>
        <dbReference type="Proteomes" id="UP000315003"/>
    </source>
</evidence>
<dbReference type="SUPFAM" id="SSF159127">
    <property type="entry name" value="HupF/HypC-like"/>
    <property type="match status" value="1"/>
</dbReference>
<dbReference type="InterPro" id="IPR019812">
    <property type="entry name" value="Hydgase_assmbl_chp_CS"/>
</dbReference>
<dbReference type="PROSITE" id="PS01097">
    <property type="entry name" value="HUPF_HYPC"/>
    <property type="match status" value="1"/>
</dbReference>
<name>A0A517SZA2_9BACT</name>
<accession>A0A517SZA2</accession>
<comment type="similarity">
    <text evidence="1">Belongs to the HupF/HypC family.</text>
</comment>
<sequence length="84" mass="9229">MCLGIPGQIVRWVNRDLTFAKAEVQFAGVRREVHMACVPDAEVSQYVIVHAGIAICVVDEVEAEKTLAEYERLEALTGGTDEIP</sequence>
<dbReference type="InterPro" id="IPR001109">
    <property type="entry name" value="Hydrogenase_HupF/HypC"/>
</dbReference>
<reference evidence="2 3" key="1">
    <citation type="submission" date="2019-02" db="EMBL/GenBank/DDBJ databases">
        <title>Deep-cultivation of Planctomycetes and their phenomic and genomic characterization uncovers novel biology.</title>
        <authorList>
            <person name="Wiegand S."/>
            <person name="Jogler M."/>
            <person name="Boedeker C."/>
            <person name="Pinto D."/>
            <person name="Vollmers J."/>
            <person name="Rivas-Marin E."/>
            <person name="Kohn T."/>
            <person name="Peeters S.H."/>
            <person name="Heuer A."/>
            <person name="Rast P."/>
            <person name="Oberbeckmann S."/>
            <person name="Bunk B."/>
            <person name="Jeske O."/>
            <person name="Meyerdierks A."/>
            <person name="Storesund J.E."/>
            <person name="Kallscheuer N."/>
            <person name="Luecker S."/>
            <person name="Lage O.M."/>
            <person name="Pohl T."/>
            <person name="Merkel B.J."/>
            <person name="Hornburger P."/>
            <person name="Mueller R.-W."/>
            <person name="Bruemmer F."/>
            <person name="Labrenz M."/>
            <person name="Spormann A.M."/>
            <person name="Op den Camp H."/>
            <person name="Overmann J."/>
            <person name="Amann R."/>
            <person name="Jetten M.S.M."/>
            <person name="Mascher T."/>
            <person name="Medema M.H."/>
            <person name="Devos D.P."/>
            <person name="Kaster A.-K."/>
            <person name="Ovreas L."/>
            <person name="Rohde M."/>
            <person name="Galperin M.Y."/>
            <person name="Jogler C."/>
        </authorList>
    </citation>
    <scope>NUCLEOTIDE SEQUENCE [LARGE SCALE GENOMIC DNA]</scope>
    <source>
        <strain evidence="2 3">SV_7m_r</strain>
    </source>
</reference>
<dbReference type="Proteomes" id="UP000315003">
    <property type="component" value="Chromosome"/>
</dbReference>
<evidence type="ECO:0000313" key="2">
    <source>
        <dbReference type="EMBL" id="QDT61403.1"/>
    </source>
</evidence>
<dbReference type="PANTHER" id="PTHR35177:SF2">
    <property type="entry name" value="HYDROGENASE MATURATION FACTOR HYBG"/>
    <property type="match status" value="1"/>
</dbReference>
<dbReference type="EMBL" id="CP036272">
    <property type="protein sequence ID" value="QDT61403.1"/>
    <property type="molecule type" value="Genomic_DNA"/>
</dbReference>